<dbReference type="OrthoDB" id="1878at10239"/>
<dbReference type="GeneID" id="5184246"/>
<dbReference type="Proteomes" id="UP000202782">
    <property type="component" value="Segment"/>
</dbReference>
<sequence length="360" mass="42339">MLDVSRYLREHGIGGLKKRYKIRTKVYHDEELVVLNYEQNEKCKTDTIVMECRGLILNSTTFDVVSRSFDRFFVYDRYMHNFRDGMKAVEKIDGSLVKIYYHHGAWHPSTRGTAFAENRINGKVLFRSLIIEAIGKDFNNVCESYLPKEYTHIFELTSCHNKIICVHTSEPKLWYLMSRHNQLGTYIHIYDLPFCLYPKSFQFNSIDQCREVIEQCTDEGVVMYDMATNAPLYKIKNYKYMNLHYKRNKSNSKKKTAEVVINNDHDEYLTLFPDQEHIYRPYIQALEYIQSKKLQKHMDSLLNMDPLAFAANVSALPWRHLVYECKKKSHSGKSAIETFDSLPASERCSILVRIVNNKVD</sequence>
<dbReference type="GO" id="GO:0016874">
    <property type="term" value="F:ligase activity"/>
    <property type="evidence" value="ECO:0007669"/>
    <property type="project" value="UniProtKB-KW"/>
</dbReference>
<feature type="domain" description="T4 RNA ligase 1-like N-terminal" evidence="1">
    <location>
        <begin position="51"/>
        <end position="217"/>
    </location>
</feature>
<gene>
    <name evidence="2" type="ORF">SlGVgp108</name>
</gene>
<keyword evidence="2" id="KW-0418">Kinase</keyword>
<protein>
    <submittedName>
        <fullName evidence="2">Polynucleotide kinase/ligase</fullName>
    </submittedName>
</protein>
<dbReference type="GO" id="GO:0016301">
    <property type="term" value="F:kinase activity"/>
    <property type="evidence" value="ECO:0007669"/>
    <property type="project" value="UniProtKB-KW"/>
</dbReference>
<evidence type="ECO:0000313" key="3">
    <source>
        <dbReference type="Proteomes" id="UP000202782"/>
    </source>
</evidence>
<dbReference type="InterPro" id="IPR019039">
    <property type="entry name" value="T4-Rnl1-like_N"/>
</dbReference>
<reference evidence="2 3" key="1">
    <citation type="journal article" date="2008" name="J. Microbiol.">
        <title>Molecular and phylogenetic characterization of Spodoptera litura granulovirus.</title>
        <authorList>
            <person name="Wang Y."/>
            <person name="Choi J.Y."/>
            <person name="Roh J.Y."/>
            <person name="Woo S.D."/>
            <person name="Jin B.R."/>
            <person name="Je Y.H."/>
        </authorList>
    </citation>
    <scope>NUCLEOTIDE SEQUENCE [LARGE SCALE GENOMIC DNA]</scope>
    <source>
        <strain evidence="2">SlGV-K1</strain>
    </source>
</reference>
<evidence type="ECO:0000313" key="2">
    <source>
        <dbReference type="EMBL" id="ABQ52051.1"/>
    </source>
</evidence>
<keyword evidence="2" id="KW-0808">Transferase</keyword>
<dbReference type="KEGG" id="vg:5184246"/>
<dbReference type="Pfam" id="PF09511">
    <property type="entry name" value="RNA_lig_T4_1"/>
    <property type="match status" value="1"/>
</dbReference>
<accession>A5IZW0</accession>
<name>A5IZW0_9BBAC</name>
<evidence type="ECO:0000259" key="1">
    <source>
        <dbReference type="Pfam" id="PF09511"/>
    </source>
</evidence>
<organism evidence="2 3">
    <name type="scientific">Spodoptera litura granulovirus</name>
    <dbReference type="NCBI Taxonomy" id="359919"/>
    <lineage>
        <taxon>Viruses</taxon>
        <taxon>Viruses incertae sedis</taxon>
        <taxon>Naldaviricetes</taxon>
        <taxon>Lefavirales</taxon>
        <taxon>Baculoviridae</taxon>
        <taxon>Betabaculovirus</taxon>
        <taxon>Betabaculovirus spliturae</taxon>
    </lineage>
</organism>
<proteinExistence type="predicted"/>
<keyword evidence="3" id="KW-1185">Reference proteome</keyword>
<dbReference type="EMBL" id="DQ288858">
    <property type="protein sequence ID" value="ABQ52051.1"/>
    <property type="molecule type" value="Genomic_DNA"/>
</dbReference>
<dbReference type="RefSeq" id="YP_001257059.1">
    <property type="nucleotide sequence ID" value="NC_009503.1"/>
</dbReference>